<name>A0A7X9X0U4_9SPHN</name>
<dbReference type="Gene3D" id="2.40.70.10">
    <property type="entry name" value="Acid Proteases"/>
    <property type="match status" value="2"/>
</dbReference>
<protein>
    <recommendedName>
        <fullName evidence="4">Aspartyl protease</fullName>
    </recommendedName>
</protein>
<accession>A0A7X9X0U4</accession>
<gene>
    <name evidence="2" type="ORF">HHL08_23610</name>
</gene>
<evidence type="ECO:0000313" key="2">
    <source>
        <dbReference type="EMBL" id="NML13078.1"/>
    </source>
</evidence>
<dbReference type="Proteomes" id="UP000519023">
    <property type="component" value="Unassembled WGS sequence"/>
</dbReference>
<reference evidence="2 3" key="1">
    <citation type="submission" date="2020-04" db="EMBL/GenBank/DDBJ databases">
        <title>Sphingobium sp. AR-3-1 isolated from Arctic soil.</title>
        <authorList>
            <person name="Dahal R.H."/>
            <person name="Chaudhary D.K."/>
        </authorList>
    </citation>
    <scope>NUCLEOTIDE SEQUENCE [LARGE SCALE GENOMIC DNA]</scope>
    <source>
        <strain evidence="2 3">AR-3-1</strain>
    </source>
</reference>
<feature type="signal peptide" evidence="1">
    <location>
        <begin position="1"/>
        <end position="28"/>
    </location>
</feature>
<dbReference type="SUPFAM" id="SSF50630">
    <property type="entry name" value="Acid proteases"/>
    <property type="match status" value="1"/>
</dbReference>
<evidence type="ECO:0000313" key="3">
    <source>
        <dbReference type="Proteomes" id="UP000519023"/>
    </source>
</evidence>
<evidence type="ECO:0008006" key="4">
    <source>
        <dbReference type="Google" id="ProtNLM"/>
    </source>
</evidence>
<proteinExistence type="predicted"/>
<dbReference type="EMBL" id="JABBFV010000035">
    <property type="protein sequence ID" value="NML13078.1"/>
    <property type="molecule type" value="Genomic_DNA"/>
</dbReference>
<dbReference type="InterPro" id="IPR021109">
    <property type="entry name" value="Peptidase_aspartic_dom_sf"/>
</dbReference>
<sequence>MPIRAQFSRVIHIASVLALGMTSSTAIAQNAPPPLQTEQQATLTYVSHIAYVGRSEGWTPLTFERFQGLIFFQGKINGVPATIALDNGFSHTTVDAAFARRIGLTIRETDKAARTGTGEVPFGIAESVSIEAPNQLRLDGAAAIVDFSAVSARMQHRLDAVLGGDLLGQLAISIHPSQNILMLVPSGSATPRAGMHSREIPLVAGDQIEGQINGQPVRLQIDLGSNGVVTLSDAAWQRIFPDDSKATRADSTRIEGVNLVGRRITGNTLSFSGTKIEGAPVDNSGPLPGSQDGLLGQGILSTVDFILDIPAKKLILMRELRPGETASPSNEAEPK</sequence>
<dbReference type="Pfam" id="PF13650">
    <property type="entry name" value="Asp_protease_2"/>
    <property type="match status" value="2"/>
</dbReference>
<dbReference type="AlphaFoldDB" id="A0A7X9X0U4"/>
<evidence type="ECO:0000256" key="1">
    <source>
        <dbReference type="SAM" id="SignalP"/>
    </source>
</evidence>
<keyword evidence="3" id="KW-1185">Reference proteome</keyword>
<keyword evidence="1" id="KW-0732">Signal</keyword>
<feature type="chain" id="PRO_5030695088" description="Aspartyl protease" evidence="1">
    <location>
        <begin position="29"/>
        <end position="335"/>
    </location>
</feature>
<organism evidence="2 3">
    <name type="scientific">Sphingobium psychrophilum</name>
    <dbReference type="NCBI Taxonomy" id="2728834"/>
    <lineage>
        <taxon>Bacteria</taxon>
        <taxon>Pseudomonadati</taxon>
        <taxon>Pseudomonadota</taxon>
        <taxon>Alphaproteobacteria</taxon>
        <taxon>Sphingomonadales</taxon>
        <taxon>Sphingomonadaceae</taxon>
        <taxon>Sphingobium</taxon>
    </lineage>
</organism>
<dbReference type="RefSeq" id="WP_169575381.1">
    <property type="nucleotide sequence ID" value="NZ_JABBFV010000035.1"/>
</dbReference>
<comment type="caution">
    <text evidence="2">The sequence shown here is derived from an EMBL/GenBank/DDBJ whole genome shotgun (WGS) entry which is preliminary data.</text>
</comment>